<accession>A0A401Q0B6</accession>
<evidence type="ECO:0000259" key="5">
    <source>
        <dbReference type="Pfam" id="PF21031"/>
    </source>
</evidence>
<dbReference type="InterPro" id="IPR036322">
    <property type="entry name" value="WD40_repeat_dom_sf"/>
</dbReference>
<organism evidence="6 7">
    <name type="scientific">Scyliorhinus torazame</name>
    <name type="common">Cloudy catshark</name>
    <name type="synonym">Catulus torazame</name>
    <dbReference type="NCBI Taxonomy" id="75743"/>
    <lineage>
        <taxon>Eukaryota</taxon>
        <taxon>Metazoa</taxon>
        <taxon>Chordata</taxon>
        <taxon>Craniata</taxon>
        <taxon>Vertebrata</taxon>
        <taxon>Chondrichthyes</taxon>
        <taxon>Elasmobranchii</taxon>
        <taxon>Galeomorphii</taxon>
        <taxon>Galeoidea</taxon>
        <taxon>Carcharhiniformes</taxon>
        <taxon>Scyliorhinidae</taxon>
        <taxon>Scyliorhinus</taxon>
    </lineage>
</organism>
<gene>
    <name evidence="6" type="ORF">scyTo_0018663</name>
</gene>
<dbReference type="InterPro" id="IPR050630">
    <property type="entry name" value="WD_repeat_EMAP"/>
</dbReference>
<dbReference type="OMA" id="WENYICV"/>
<feature type="repeat" description="WD" evidence="3">
    <location>
        <begin position="252"/>
        <end position="293"/>
    </location>
</feature>
<dbReference type="PANTHER" id="PTHR13720">
    <property type="entry name" value="WD-40 REPEAT PROTEIN"/>
    <property type="match status" value="1"/>
</dbReference>
<name>A0A401Q0B6_SCYTO</name>
<dbReference type="Gene3D" id="2.130.10.10">
    <property type="entry name" value="YVTN repeat-like/Quinoprotein amine dehydrogenase"/>
    <property type="match status" value="1"/>
</dbReference>
<dbReference type="SMART" id="SM00320">
    <property type="entry name" value="WD40"/>
    <property type="match status" value="3"/>
</dbReference>
<evidence type="ECO:0000256" key="1">
    <source>
        <dbReference type="ARBA" id="ARBA00022574"/>
    </source>
</evidence>
<evidence type="ECO:0000256" key="2">
    <source>
        <dbReference type="ARBA" id="ARBA00022737"/>
    </source>
</evidence>
<dbReference type="OrthoDB" id="756370at2759"/>
<keyword evidence="1 3" id="KW-0853">WD repeat</keyword>
<dbReference type="InterPro" id="IPR049546">
    <property type="entry name" value="WDR54_beta_prop"/>
</dbReference>
<evidence type="ECO:0000313" key="7">
    <source>
        <dbReference type="Proteomes" id="UP000288216"/>
    </source>
</evidence>
<keyword evidence="7" id="KW-1185">Reference proteome</keyword>
<dbReference type="PANTHER" id="PTHR13720:SF40">
    <property type="entry name" value="WD REPEAT-CONTAINING PROTEIN 54"/>
    <property type="match status" value="1"/>
</dbReference>
<proteinExistence type="predicted"/>
<reference evidence="6 7" key="1">
    <citation type="journal article" date="2018" name="Nat. Ecol. Evol.">
        <title>Shark genomes provide insights into elasmobranch evolution and the origin of vertebrates.</title>
        <authorList>
            <person name="Hara Y"/>
            <person name="Yamaguchi K"/>
            <person name="Onimaru K"/>
            <person name="Kadota M"/>
            <person name="Koyanagi M"/>
            <person name="Keeley SD"/>
            <person name="Tatsumi K"/>
            <person name="Tanaka K"/>
            <person name="Motone F"/>
            <person name="Kageyama Y"/>
            <person name="Nozu R"/>
            <person name="Adachi N"/>
            <person name="Nishimura O"/>
            <person name="Nakagawa R"/>
            <person name="Tanegashima C"/>
            <person name="Kiyatake I"/>
            <person name="Matsumoto R"/>
            <person name="Murakumo K"/>
            <person name="Nishida K"/>
            <person name="Terakita A"/>
            <person name="Kuratani S"/>
            <person name="Sato K"/>
            <person name="Hyodo S Kuraku.S."/>
        </authorList>
    </citation>
    <scope>NUCLEOTIDE SEQUENCE [LARGE SCALE GENOMIC DNA]</scope>
</reference>
<dbReference type="EMBL" id="BFAA01013196">
    <property type="protein sequence ID" value="GCB78808.1"/>
    <property type="molecule type" value="Genomic_DNA"/>
</dbReference>
<comment type="caution">
    <text evidence="6">The sequence shown here is derived from an EMBL/GenBank/DDBJ whole genome shotgun (WGS) entry which is preliminary data.</text>
</comment>
<dbReference type="GO" id="GO:0031514">
    <property type="term" value="C:motile cilium"/>
    <property type="evidence" value="ECO:0007669"/>
    <property type="project" value="TreeGrafter"/>
</dbReference>
<dbReference type="SUPFAM" id="SSF50978">
    <property type="entry name" value="WD40 repeat-like"/>
    <property type="match status" value="1"/>
</dbReference>
<dbReference type="Pfam" id="PF21031">
    <property type="entry name" value="WDR54"/>
    <property type="match status" value="1"/>
</dbReference>
<dbReference type="InterPro" id="IPR015943">
    <property type="entry name" value="WD40/YVTN_repeat-like_dom_sf"/>
</dbReference>
<feature type="compositionally biased region" description="Basic and acidic residues" evidence="4">
    <location>
        <begin position="1"/>
        <end position="14"/>
    </location>
</feature>
<dbReference type="InterPro" id="IPR001680">
    <property type="entry name" value="WD40_rpt"/>
</dbReference>
<evidence type="ECO:0000256" key="4">
    <source>
        <dbReference type="SAM" id="MobiDB-lite"/>
    </source>
</evidence>
<sequence>NSQRSLREKPARGRERQHHNRMYKREKSIQIKSSASAFYNNLSILPITDKNLTYFAVIHGSVVNMVSASTDGLNLSHRQLQSKEGGMVHGTSLIMQASWCVLPSRILLVLASQKGIQMYESDGSIMVYWHALDTPEASTGSSTGSILVFNIPPKGTNITLSEVLEQHRDPITDIACDCTEDKECVADLVSADDSGVLCIWKSGDDFKLMYKIAAYGGTCSSVKMWSGIIAAGYGSGQILIYDAAAGTVNVVVNAHARWICTLDVASISGKLLSGGEDSFLRIWRIYRNPETNSIEVEHEHTECVTDVQICGAKFCDPEGTAFAVTGYDLSEIIRYVQV</sequence>
<dbReference type="Proteomes" id="UP000288216">
    <property type="component" value="Unassembled WGS sequence"/>
</dbReference>
<dbReference type="AlphaFoldDB" id="A0A401Q0B6"/>
<feature type="non-terminal residue" evidence="6">
    <location>
        <position position="1"/>
    </location>
</feature>
<keyword evidence="2" id="KW-0677">Repeat</keyword>
<dbReference type="STRING" id="75743.A0A401Q0B6"/>
<evidence type="ECO:0000256" key="3">
    <source>
        <dbReference type="PROSITE-ProRule" id="PRU00221"/>
    </source>
</evidence>
<dbReference type="FunFam" id="2.130.10.10:FF:000412">
    <property type="entry name" value="WD repeat domain 54"/>
    <property type="match status" value="1"/>
</dbReference>
<feature type="region of interest" description="Disordered" evidence="4">
    <location>
        <begin position="1"/>
        <end position="23"/>
    </location>
</feature>
<feature type="domain" description="WD repeat-containing protein 54 beta-propeller" evidence="5">
    <location>
        <begin position="22"/>
        <end position="337"/>
    </location>
</feature>
<dbReference type="PROSITE" id="PS50082">
    <property type="entry name" value="WD_REPEATS_2"/>
    <property type="match status" value="1"/>
</dbReference>
<evidence type="ECO:0000313" key="6">
    <source>
        <dbReference type="EMBL" id="GCB78808.1"/>
    </source>
</evidence>
<protein>
    <recommendedName>
        <fullName evidence="5">WD repeat-containing protein 54 beta-propeller domain-containing protein</fullName>
    </recommendedName>
</protein>